<dbReference type="InterPro" id="IPR003779">
    <property type="entry name" value="CMD-like"/>
</dbReference>
<dbReference type="Gene3D" id="1.20.1290.10">
    <property type="entry name" value="AhpD-like"/>
    <property type="match status" value="1"/>
</dbReference>
<dbReference type="InterPro" id="IPR052512">
    <property type="entry name" value="4CMD/NDH-1_regulator"/>
</dbReference>
<proteinExistence type="predicted"/>
<dbReference type="AlphaFoldDB" id="A0A1W2FR24"/>
<dbReference type="RefSeq" id="WP_084432967.1">
    <property type="nucleotide sequence ID" value="NZ_FWXV01000010.1"/>
</dbReference>
<protein>
    <submittedName>
        <fullName evidence="2">Carboxymuconolactone decarboxylase family protein</fullName>
    </submittedName>
</protein>
<keyword evidence="3" id="KW-1185">Reference proteome</keyword>
<dbReference type="PANTHER" id="PTHR33570:SF2">
    <property type="entry name" value="CARBOXYMUCONOLACTONE DECARBOXYLASE-LIKE DOMAIN-CONTAINING PROTEIN"/>
    <property type="match status" value="1"/>
</dbReference>
<evidence type="ECO:0000313" key="2">
    <source>
        <dbReference type="EMBL" id="SMD24429.1"/>
    </source>
</evidence>
<evidence type="ECO:0000259" key="1">
    <source>
        <dbReference type="Pfam" id="PF02627"/>
    </source>
</evidence>
<evidence type="ECO:0000313" key="3">
    <source>
        <dbReference type="Proteomes" id="UP000192674"/>
    </source>
</evidence>
<name>A0A1W2FR24_KIBAR</name>
<dbReference type="PANTHER" id="PTHR33570">
    <property type="entry name" value="4-CARBOXYMUCONOLACTONE DECARBOXYLASE FAMILY PROTEIN"/>
    <property type="match status" value="1"/>
</dbReference>
<accession>A0A1W2FR24</accession>
<dbReference type="InterPro" id="IPR029032">
    <property type="entry name" value="AhpD-like"/>
</dbReference>
<dbReference type="Pfam" id="PF02627">
    <property type="entry name" value="CMD"/>
    <property type="match status" value="1"/>
</dbReference>
<sequence length="190" mass="19882">MKDLHQKGRDVVGELIPGGKARLDKIFEVAPGLEELAVGVVYGHLHSRPALDARTREAAAISAIIASGGAGTPIRVHTRTGLSSGLAPAEITEIVTEAAAFSGFPRAVMALEHIKEVFTEAGAPVPPTPAPREVLLQALESDERLAEFSSHPAQVVTTGPDTAIAIFADGAAVAWARTSETKIAELKVLR</sequence>
<dbReference type="Proteomes" id="UP000192674">
    <property type="component" value="Unassembled WGS sequence"/>
</dbReference>
<feature type="domain" description="Carboxymuconolactone decarboxylase-like" evidence="1">
    <location>
        <begin position="43"/>
        <end position="112"/>
    </location>
</feature>
<organism evidence="2 3">
    <name type="scientific">Kibdelosporangium aridum</name>
    <dbReference type="NCBI Taxonomy" id="2030"/>
    <lineage>
        <taxon>Bacteria</taxon>
        <taxon>Bacillati</taxon>
        <taxon>Actinomycetota</taxon>
        <taxon>Actinomycetes</taxon>
        <taxon>Pseudonocardiales</taxon>
        <taxon>Pseudonocardiaceae</taxon>
        <taxon>Kibdelosporangium</taxon>
    </lineage>
</organism>
<reference evidence="2 3" key="1">
    <citation type="submission" date="2017-04" db="EMBL/GenBank/DDBJ databases">
        <authorList>
            <person name="Afonso C.L."/>
            <person name="Miller P.J."/>
            <person name="Scott M.A."/>
            <person name="Spackman E."/>
            <person name="Goraichik I."/>
            <person name="Dimitrov K.M."/>
            <person name="Suarez D.L."/>
            <person name="Swayne D.E."/>
        </authorList>
    </citation>
    <scope>NUCLEOTIDE SEQUENCE [LARGE SCALE GENOMIC DNA]</scope>
    <source>
        <strain evidence="2 3">DSM 43828</strain>
    </source>
</reference>
<dbReference type="SUPFAM" id="SSF69118">
    <property type="entry name" value="AhpD-like"/>
    <property type="match status" value="1"/>
</dbReference>
<dbReference type="OrthoDB" id="9802489at2"/>
<gene>
    <name evidence="2" type="ORF">SAMN05661093_08530</name>
</gene>
<dbReference type="GO" id="GO:0051920">
    <property type="term" value="F:peroxiredoxin activity"/>
    <property type="evidence" value="ECO:0007669"/>
    <property type="project" value="InterPro"/>
</dbReference>
<dbReference type="EMBL" id="FWXV01000010">
    <property type="protein sequence ID" value="SMD24429.1"/>
    <property type="molecule type" value="Genomic_DNA"/>
</dbReference>